<dbReference type="Pfam" id="PF01979">
    <property type="entry name" value="Amidohydro_1"/>
    <property type="match status" value="1"/>
</dbReference>
<dbReference type="OrthoDB" id="10258955at2759"/>
<dbReference type="InterPro" id="IPR006680">
    <property type="entry name" value="Amidohydro-rel"/>
</dbReference>
<dbReference type="InterPro" id="IPR050138">
    <property type="entry name" value="DHOase/Allantoinase_Hydrolase"/>
</dbReference>
<dbReference type="GO" id="GO:0004038">
    <property type="term" value="F:allantoinase activity"/>
    <property type="evidence" value="ECO:0007669"/>
    <property type="project" value="TreeGrafter"/>
</dbReference>
<dbReference type="AlphaFoldDB" id="A0A0U1M319"/>
<dbReference type="InterPro" id="IPR011059">
    <property type="entry name" value="Metal-dep_hydrolase_composite"/>
</dbReference>
<protein>
    <submittedName>
        <fullName evidence="3">Multiple PDZ domain protein</fullName>
    </submittedName>
</protein>
<name>A0A0U1M319_TALIS</name>
<dbReference type="SUPFAM" id="SSF51556">
    <property type="entry name" value="Metallo-dependent hydrolases"/>
    <property type="match status" value="1"/>
</dbReference>
<dbReference type="InterPro" id="IPR032466">
    <property type="entry name" value="Metal_Hydrolase"/>
</dbReference>
<dbReference type="Gene3D" id="3.20.20.140">
    <property type="entry name" value="Metal-dependent hydrolases"/>
    <property type="match status" value="2"/>
</dbReference>
<feature type="domain" description="Amidohydrolase-related" evidence="2">
    <location>
        <begin position="433"/>
        <end position="528"/>
    </location>
</feature>
<evidence type="ECO:0000313" key="4">
    <source>
        <dbReference type="Proteomes" id="UP000054383"/>
    </source>
</evidence>
<feature type="transmembrane region" description="Helical" evidence="1">
    <location>
        <begin position="23"/>
        <end position="39"/>
    </location>
</feature>
<dbReference type="OMA" id="HTRMGNA"/>
<evidence type="ECO:0000313" key="3">
    <source>
        <dbReference type="EMBL" id="CRG89988.1"/>
    </source>
</evidence>
<dbReference type="Proteomes" id="UP000054383">
    <property type="component" value="Unassembled WGS sequence"/>
</dbReference>
<dbReference type="GO" id="GO:0005737">
    <property type="term" value="C:cytoplasm"/>
    <property type="evidence" value="ECO:0007669"/>
    <property type="project" value="TreeGrafter"/>
</dbReference>
<keyword evidence="1" id="KW-0812">Transmembrane</keyword>
<evidence type="ECO:0000256" key="1">
    <source>
        <dbReference type="SAM" id="Phobius"/>
    </source>
</evidence>
<sequence>MDSLKLAGTVPSTAFRRARPRRVLLPSLVVIGLLLFTLYRPPKLSNNYVVEFHGDAQLSPAQWDAFDAHLRRCDELQSPWQEYPFPAQASRSNPRWNPTSGQKQTTVLRNVTLFDGDSILNGTVDIVFERGVIRSVSPSGAAAANSFEADANTVIRDYNGQFVTPGLVDMHSHHLGLPWPSLKNYQDVNEINDATGPLTPMVRSLDGLKPYDIAATIIASGGVTTSLILPGSANIMGGEAYPVKNFLRGGEHGEEVVEELLLEHGIAKENRRRFLKMACGENPRRVYKHTRMGNAWHFRHHMARAKDLLEKQDTWCAAANSAKQNQDTNAVAALLAQGPIAEGGLPEELELDSSVAMLRGKIGINVHCYEPEDFEDMLLHAEEFGFRVQAFHHALSAWKVPELIKARGHNITIATFADFSLYKKEGYDGNLWAGKILAEHGVPVAYKSDHVDETTNARYLLSQAATAHSFGLSELLALQSVTSVPAKSLELHHRIGYAKPGYDADIAVWNSHPLSAGAFPIQVYIDGKATLEEKPVSAAADINIKSSMRAESVPEDIKAFCANREQDESVIITGISTSYLDTPHVQEEGANLTMVINSGKISCLGTPKECISPKSAGRVISLQNGHVLPGLTTVSNTLGLVEIESEPSTADGAGDRSANVLDPETAIYNKYGIHFEGKPFDRARIGGVTRSITYPYDDGFLQGVSVGIKTAEGSNPLNGGIFKDDVALHISVGQDAKSSSQTPTVSKSVATLRKILSDNKGKDTLYGKAADGKIPVVVHTENKYDILQIIKVKSDYPKAKLIIYGASEAPAVADEIASGDVPLIFNAAHSAPSAWEKKDLLVGPPLTASPVRVLADANVTFALAMLPNFDWHLANLPIEASSIAKEAGLSAKEAVDLFSTKIDEILGFQKAEKNTDFVIWEGNPLEYGASVVLTVDGDQQEIVGCWPEAE</sequence>
<keyword evidence="4" id="KW-1185">Reference proteome</keyword>
<gene>
    <name evidence="3" type="ORF">PISL3812_07028</name>
</gene>
<accession>A0A0U1M319</accession>
<keyword evidence="1" id="KW-0472">Membrane</keyword>
<dbReference type="PANTHER" id="PTHR43668">
    <property type="entry name" value="ALLANTOINASE"/>
    <property type="match status" value="1"/>
</dbReference>
<keyword evidence="1" id="KW-1133">Transmembrane helix</keyword>
<dbReference type="PANTHER" id="PTHR43668:SF5">
    <property type="entry name" value="AMIDOHYDROLASE 3 DOMAIN-CONTAINING PROTEIN"/>
    <property type="match status" value="1"/>
</dbReference>
<evidence type="ECO:0000259" key="2">
    <source>
        <dbReference type="Pfam" id="PF01979"/>
    </source>
</evidence>
<dbReference type="EMBL" id="CVMT01000007">
    <property type="protein sequence ID" value="CRG89988.1"/>
    <property type="molecule type" value="Genomic_DNA"/>
</dbReference>
<proteinExistence type="predicted"/>
<dbReference type="SUPFAM" id="SSF51338">
    <property type="entry name" value="Composite domain of metallo-dependent hydrolases"/>
    <property type="match status" value="1"/>
</dbReference>
<organism evidence="3 4">
    <name type="scientific">Talaromyces islandicus</name>
    <name type="common">Penicillium islandicum</name>
    <dbReference type="NCBI Taxonomy" id="28573"/>
    <lineage>
        <taxon>Eukaryota</taxon>
        <taxon>Fungi</taxon>
        <taxon>Dikarya</taxon>
        <taxon>Ascomycota</taxon>
        <taxon>Pezizomycotina</taxon>
        <taxon>Eurotiomycetes</taxon>
        <taxon>Eurotiomycetidae</taxon>
        <taxon>Eurotiales</taxon>
        <taxon>Trichocomaceae</taxon>
        <taxon>Talaromyces</taxon>
        <taxon>Talaromyces sect. Islandici</taxon>
    </lineage>
</organism>
<dbReference type="GO" id="GO:0006145">
    <property type="term" value="P:purine nucleobase catabolic process"/>
    <property type="evidence" value="ECO:0007669"/>
    <property type="project" value="TreeGrafter"/>
</dbReference>
<reference evidence="3 4" key="1">
    <citation type="submission" date="2015-04" db="EMBL/GenBank/DDBJ databases">
        <authorList>
            <person name="Syromyatnikov M.Y."/>
            <person name="Popov V.N."/>
        </authorList>
    </citation>
    <scope>NUCLEOTIDE SEQUENCE [LARGE SCALE GENOMIC DNA]</scope>
    <source>
        <strain evidence="3">WF-38-12</strain>
    </source>
</reference>